<keyword evidence="1" id="KW-0175">Coiled coil</keyword>
<protein>
    <submittedName>
        <fullName evidence="2">16825_t:CDS:1</fullName>
    </submittedName>
</protein>
<feature type="non-terminal residue" evidence="2">
    <location>
        <position position="56"/>
    </location>
</feature>
<proteinExistence type="predicted"/>
<comment type="caution">
    <text evidence="2">The sequence shown here is derived from an EMBL/GenBank/DDBJ whole genome shotgun (WGS) entry which is preliminary data.</text>
</comment>
<feature type="coiled-coil region" evidence="1">
    <location>
        <begin position="25"/>
        <end position="52"/>
    </location>
</feature>
<feature type="non-terminal residue" evidence="2">
    <location>
        <position position="1"/>
    </location>
</feature>
<evidence type="ECO:0000313" key="2">
    <source>
        <dbReference type="EMBL" id="CAG8856760.1"/>
    </source>
</evidence>
<reference evidence="2 3" key="1">
    <citation type="submission" date="2021-06" db="EMBL/GenBank/DDBJ databases">
        <authorList>
            <person name="Kallberg Y."/>
            <person name="Tangrot J."/>
            <person name="Rosling A."/>
        </authorList>
    </citation>
    <scope>NUCLEOTIDE SEQUENCE [LARGE SCALE GENOMIC DNA]</scope>
    <source>
        <strain evidence="2 3">120-4 pot B 10/14</strain>
    </source>
</reference>
<dbReference type="Proteomes" id="UP000789901">
    <property type="component" value="Unassembled WGS sequence"/>
</dbReference>
<evidence type="ECO:0000313" key="3">
    <source>
        <dbReference type="Proteomes" id="UP000789901"/>
    </source>
</evidence>
<gene>
    <name evidence="2" type="ORF">GMARGA_LOCUS45581</name>
</gene>
<name>A0ABN7XNZ1_GIGMA</name>
<keyword evidence="3" id="KW-1185">Reference proteome</keyword>
<accession>A0ABN7XNZ1</accession>
<evidence type="ECO:0000256" key="1">
    <source>
        <dbReference type="SAM" id="Coils"/>
    </source>
</evidence>
<organism evidence="2 3">
    <name type="scientific">Gigaspora margarita</name>
    <dbReference type="NCBI Taxonomy" id="4874"/>
    <lineage>
        <taxon>Eukaryota</taxon>
        <taxon>Fungi</taxon>
        <taxon>Fungi incertae sedis</taxon>
        <taxon>Mucoromycota</taxon>
        <taxon>Glomeromycotina</taxon>
        <taxon>Glomeromycetes</taxon>
        <taxon>Diversisporales</taxon>
        <taxon>Gigasporaceae</taxon>
        <taxon>Gigaspora</taxon>
    </lineage>
</organism>
<dbReference type="EMBL" id="CAJVQB010163576">
    <property type="protein sequence ID" value="CAG8856760.1"/>
    <property type="molecule type" value="Genomic_DNA"/>
</dbReference>
<sequence length="56" mass="6437">DDINPRIIRKAFKYCGISVATDGSEDDLVFNYEALEEDLENVNEEISKNRMQMILA</sequence>